<feature type="domain" description="DUF7878" evidence="1">
    <location>
        <begin position="10"/>
        <end position="138"/>
    </location>
</feature>
<evidence type="ECO:0000313" key="2">
    <source>
        <dbReference type="EMBL" id="MEF2293493.1"/>
    </source>
</evidence>
<gene>
    <name evidence="2" type="ORF">V2W34_15945</name>
</gene>
<dbReference type="Pfam" id="PF25297">
    <property type="entry name" value="DUF7878"/>
    <property type="match status" value="1"/>
</dbReference>
<reference evidence="2 3" key="1">
    <citation type="submission" date="2024-01" db="EMBL/GenBank/DDBJ databases">
        <title>Survival strategy associated with biotechnological potential of Virgibacillus dokdonensis T4.6 isolated from salt-fermented shrimp paste.</title>
        <authorList>
            <person name="Doan T.V."/>
            <person name="Quach N.T."/>
            <person name="Phi Q.-T."/>
        </authorList>
    </citation>
    <scope>NUCLEOTIDE SEQUENCE [LARGE SCALE GENOMIC DNA]</scope>
    <source>
        <strain evidence="2 3">T4.6</strain>
    </source>
</reference>
<accession>A0ABU7VIL2</accession>
<protein>
    <recommendedName>
        <fullName evidence="1">DUF7878 domain-containing protein</fullName>
    </recommendedName>
</protein>
<keyword evidence="3" id="KW-1185">Reference proteome</keyword>
<organism evidence="2 3">
    <name type="scientific">Virgibacillus dokdonensis</name>
    <dbReference type="NCBI Taxonomy" id="302167"/>
    <lineage>
        <taxon>Bacteria</taxon>
        <taxon>Bacillati</taxon>
        <taxon>Bacillota</taxon>
        <taxon>Bacilli</taxon>
        <taxon>Bacillales</taxon>
        <taxon>Bacillaceae</taxon>
        <taxon>Virgibacillus</taxon>
    </lineage>
</organism>
<name>A0ABU7VIL2_9BACI</name>
<evidence type="ECO:0000259" key="1">
    <source>
        <dbReference type="Pfam" id="PF25297"/>
    </source>
</evidence>
<dbReference type="Proteomes" id="UP001356080">
    <property type="component" value="Unassembled WGS sequence"/>
</dbReference>
<dbReference type="RefSeq" id="WP_331805823.1">
    <property type="nucleotide sequence ID" value="NZ_JAZHPM010000033.1"/>
</dbReference>
<sequence length="163" mass="19635">METMDNKIHFDYQFVSDKGIISNKDRSDVPAILAVDATFSIKMNHTLYFEAELPILEFWMSLYTWKERITKDYIPEFHYYTIEHDEEEGAILSVLPFSNKARLESIWAEADIDNVFDLHYIVKEFLTLESSLREDMEEYYNIKLKYFMRHIPFSRLHLKQMNK</sequence>
<comment type="caution">
    <text evidence="2">The sequence shown here is derived from an EMBL/GenBank/DDBJ whole genome shotgun (WGS) entry which is preliminary data.</text>
</comment>
<dbReference type="EMBL" id="JAZHPM010000033">
    <property type="protein sequence ID" value="MEF2293493.1"/>
    <property type="molecule type" value="Genomic_DNA"/>
</dbReference>
<dbReference type="InterPro" id="IPR057200">
    <property type="entry name" value="DUF7878"/>
</dbReference>
<proteinExistence type="predicted"/>
<evidence type="ECO:0000313" key="3">
    <source>
        <dbReference type="Proteomes" id="UP001356080"/>
    </source>
</evidence>